<dbReference type="EMBL" id="AZBU02000002">
    <property type="protein sequence ID" value="TKR92315.1"/>
    <property type="molecule type" value="Genomic_DNA"/>
</dbReference>
<gene>
    <name evidence="2" type="ORF">L596_006996</name>
</gene>
<proteinExistence type="predicted"/>
<reference evidence="2" key="2">
    <citation type="journal article" date="2015" name="Genome Biol.">
        <title>Comparative genomics of Steinernema reveals deeply conserved gene regulatory networks.</title>
        <authorList>
            <person name="Dillman A.R."/>
            <person name="Macchietto M."/>
            <person name="Porter C.F."/>
            <person name="Rogers A."/>
            <person name="Williams B."/>
            <person name="Antoshechkin I."/>
            <person name="Lee M.M."/>
            <person name="Goodwin Z."/>
            <person name="Lu X."/>
            <person name="Lewis E.E."/>
            <person name="Goodrich-Blair H."/>
            <person name="Stock S.P."/>
            <person name="Adams B.J."/>
            <person name="Sternberg P.W."/>
            <person name="Mortazavi A."/>
        </authorList>
    </citation>
    <scope>NUCLEOTIDE SEQUENCE [LARGE SCALE GENOMIC DNA]</scope>
    <source>
        <strain evidence="2">ALL</strain>
    </source>
</reference>
<evidence type="ECO:0000313" key="2">
    <source>
        <dbReference type="EMBL" id="TKR92315.1"/>
    </source>
</evidence>
<organism evidence="2">
    <name type="scientific">Steinernema carpocapsae</name>
    <name type="common">Entomopathogenic nematode</name>
    <dbReference type="NCBI Taxonomy" id="34508"/>
    <lineage>
        <taxon>Eukaryota</taxon>
        <taxon>Metazoa</taxon>
        <taxon>Ecdysozoa</taxon>
        <taxon>Nematoda</taxon>
        <taxon>Chromadorea</taxon>
        <taxon>Rhabditida</taxon>
        <taxon>Tylenchina</taxon>
        <taxon>Panagrolaimomorpha</taxon>
        <taxon>Strongyloidoidea</taxon>
        <taxon>Steinernematidae</taxon>
        <taxon>Steinernema</taxon>
    </lineage>
</organism>
<comment type="caution">
    <text evidence="2">The sequence shown here is derived from an EMBL/GenBank/DDBJ whole genome shotgun (WGS) entry which is preliminary data.</text>
</comment>
<reference evidence="2" key="3">
    <citation type="journal article" date="2019" name="G3 (Bethesda)">
        <title>Hybrid Assembly of the Genome of the Entomopathogenic Nematode Steinernema carpocapsae Identifies the X-Chromosome.</title>
        <authorList>
            <person name="Serra L."/>
            <person name="Macchietto M."/>
            <person name="Macias-Munoz A."/>
            <person name="McGill C.J."/>
            <person name="Rodriguez I.M."/>
            <person name="Rodriguez B."/>
            <person name="Murad R."/>
            <person name="Mortazavi A."/>
        </authorList>
    </citation>
    <scope>NUCLEOTIDE SEQUENCE</scope>
    <source>
        <strain evidence="2">ALL</strain>
    </source>
</reference>
<dbReference type="AlphaFoldDB" id="A0A4V6A5W1"/>
<feature type="compositionally biased region" description="Polar residues" evidence="1">
    <location>
        <begin position="11"/>
        <end position="21"/>
    </location>
</feature>
<name>A0A4V6A5W1_STECR</name>
<accession>A0A4V6A5W1</accession>
<reference evidence="2" key="1">
    <citation type="submission" date="2013-11" db="EMBL/GenBank/DDBJ databases">
        <authorList>
            <person name="Sternberg P."/>
            <person name="Dillman A."/>
            <person name="Macchietto M."/>
        </authorList>
    </citation>
    <scope>NUCLEOTIDE SEQUENCE</scope>
    <source>
        <strain evidence="2">ALL</strain>
    </source>
</reference>
<feature type="region of interest" description="Disordered" evidence="1">
    <location>
        <begin position="1"/>
        <end position="27"/>
    </location>
</feature>
<protein>
    <submittedName>
        <fullName evidence="2">Uncharacterized protein</fullName>
    </submittedName>
</protein>
<sequence>MRGTANHDNSRIYSRTGTQFTPHPRTHSTKHIARQRASVTGGVRVFVARERDGGRLPTYINTRHSRLLERSGHSFSLRMKSFYVSSSAVFGGPRRLPILEEN</sequence>
<evidence type="ECO:0000256" key="1">
    <source>
        <dbReference type="SAM" id="MobiDB-lite"/>
    </source>
</evidence>